<proteinExistence type="predicted"/>
<dbReference type="EMBL" id="CCRH01000002">
    <property type="protein sequence ID" value="CDZ31956.1"/>
    <property type="molecule type" value="Genomic_DNA"/>
</dbReference>
<dbReference type="Proteomes" id="UP000046176">
    <property type="component" value="Unassembled WGS sequence"/>
</dbReference>
<reference evidence="1 2" key="1">
    <citation type="submission" date="2014-08" db="EMBL/GenBank/DDBJ databases">
        <authorList>
            <person name="Chen Y.-H."/>
        </authorList>
    </citation>
    <scope>NUCLEOTIDE SEQUENCE [LARGE SCALE GENOMIC DNA]</scope>
</reference>
<dbReference type="AlphaFoldDB" id="A0A0T7FAC7"/>
<accession>A0A0T7FAC7</accession>
<sequence length="279" mass="30851">MMHRLYVCGKTLFGVLIGQGKIMNLRGSFVSAFVLVFGFTANPLGSAEIRHVSEYNISLGILPIAKASFASEFNSSDYKITGRFKSAGIVNIISRISAETSVSGRMQADKLQADRYNLVYSTGKRTRIYDVEYRNGNVTGTTVNPEPTRNPETWIPVTEKDLRAVLDPLSGLIFPGDAKVCPSRLPIYDGESRMDLVLTPKGTKPFSTDGFKGEAIVCSIRYLPRSGFKRGRSDIEYLRKTPMEIWFAKAQSVNVYAPVYAVIPTRMGQVYVTAVKYGG</sequence>
<gene>
    <name evidence="1" type="ORF">NGAL_HAMBI1145_07250</name>
</gene>
<organism evidence="1 2">
    <name type="scientific">Neorhizobium galegae bv. officinalis</name>
    <dbReference type="NCBI Taxonomy" id="323656"/>
    <lineage>
        <taxon>Bacteria</taxon>
        <taxon>Pseudomonadati</taxon>
        <taxon>Pseudomonadota</taxon>
        <taxon>Alphaproteobacteria</taxon>
        <taxon>Hyphomicrobiales</taxon>
        <taxon>Rhizobiaceae</taxon>
        <taxon>Rhizobium/Agrobacterium group</taxon>
        <taxon>Neorhizobium</taxon>
    </lineage>
</organism>
<name>A0A0T7FAC7_NEOGA</name>
<evidence type="ECO:0000313" key="1">
    <source>
        <dbReference type="EMBL" id="CDZ31956.1"/>
    </source>
</evidence>
<dbReference type="Pfam" id="PF11306">
    <property type="entry name" value="DUF3108"/>
    <property type="match status" value="1"/>
</dbReference>
<dbReference type="InterPro" id="IPR021457">
    <property type="entry name" value="DUF3108"/>
</dbReference>
<evidence type="ECO:0008006" key="3">
    <source>
        <dbReference type="Google" id="ProtNLM"/>
    </source>
</evidence>
<evidence type="ECO:0000313" key="2">
    <source>
        <dbReference type="Proteomes" id="UP000046176"/>
    </source>
</evidence>
<protein>
    <recommendedName>
        <fullName evidence="3">DUF3108 domain-containing protein</fullName>
    </recommendedName>
</protein>